<dbReference type="Proteomes" id="UP000002363">
    <property type="component" value="Chromosome"/>
</dbReference>
<dbReference type="STRING" id="716541.ECL_04195"/>
<dbReference type="KEGG" id="enc:ECL_04195"/>
<dbReference type="PATRIC" id="fig|716541.4.peg.4343"/>
<dbReference type="AlphaFoldDB" id="A0A0H3CP73"/>
<reference evidence="1 2" key="1">
    <citation type="journal article" date="2010" name="J. Bacteriol.">
        <title>Complete genome sequence of Enterobacter cloacae subsp. cloacae type strain ATCC 13047.</title>
        <authorList>
            <person name="Ren Y."/>
            <person name="Ren Y."/>
            <person name="Zhou Z."/>
            <person name="Guo X."/>
            <person name="Li Y."/>
            <person name="Feng L."/>
            <person name="Wang L."/>
        </authorList>
    </citation>
    <scope>NUCLEOTIDE SEQUENCE [LARGE SCALE GENOMIC DNA]</scope>
    <source>
        <strain evidence="2">ATCC 13047 / DSM 30054 / NBRC 13535 / NCTC 10005 / WDCM 00083 / NCDC 279-56</strain>
    </source>
</reference>
<dbReference type="HOGENOM" id="CLU_3025008_0_0_6"/>
<organism evidence="1 2">
    <name type="scientific">Enterobacter cloacae subsp. cloacae (strain ATCC 13047 / DSM 30054 / NBRC 13535 / NCTC 10005 / WDCM 00083 / NCDC 279-56)</name>
    <dbReference type="NCBI Taxonomy" id="716541"/>
    <lineage>
        <taxon>Bacteria</taxon>
        <taxon>Pseudomonadati</taxon>
        <taxon>Pseudomonadota</taxon>
        <taxon>Gammaproteobacteria</taxon>
        <taxon>Enterobacterales</taxon>
        <taxon>Enterobacteriaceae</taxon>
        <taxon>Enterobacter</taxon>
        <taxon>Enterobacter cloacae complex</taxon>
    </lineage>
</organism>
<dbReference type="EnsemblBacteria" id="ADF63728">
    <property type="protein sequence ID" value="ADF63728"/>
    <property type="gene ID" value="ECL_04195"/>
</dbReference>
<dbReference type="EMBL" id="CP001918">
    <property type="protein sequence ID" value="ADF63728.1"/>
    <property type="molecule type" value="Genomic_DNA"/>
</dbReference>
<protein>
    <submittedName>
        <fullName evidence="1">Uncharacterized protein</fullName>
    </submittedName>
</protein>
<keyword evidence="2" id="KW-1185">Reference proteome</keyword>
<proteinExistence type="predicted"/>
<evidence type="ECO:0000313" key="2">
    <source>
        <dbReference type="Proteomes" id="UP000002363"/>
    </source>
</evidence>
<accession>A0A0H3CP73</accession>
<name>A0A0H3CP73_ENTCC</name>
<evidence type="ECO:0000313" key="1">
    <source>
        <dbReference type="EMBL" id="ADF63728.1"/>
    </source>
</evidence>
<gene>
    <name evidence="1" type="ordered locus">ECL_04195</name>
</gene>
<sequence>MGFECKHPEIAICRRATEGIITRCGGIVAPVGNLLNLVTREVIALEADFPTVTGV</sequence>